<feature type="region of interest" description="Disordered" evidence="1">
    <location>
        <begin position="420"/>
        <end position="456"/>
    </location>
</feature>
<feature type="transmembrane region" description="Helical" evidence="2">
    <location>
        <begin position="191"/>
        <end position="214"/>
    </location>
</feature>
<dbReference type="EMBL" id="PHWZ01000195">
    <property type="protein sequence ID" value="TEY59342.1"/>
    <property type="molecule type" value="Genomic_DNA"/>
</dbReference>
<feature type="compositionally biased region" description="Polar residues" evidence="1">
    <location>
        <begin position="168"/>
        <end position="179"/>
    </location>
</feature>
<feature type="compositionally biased region" description="Basic and acidic residues" evidence="1">
    <location>
        <begin position="491"/>
        <end position="506"/>
    </location>
</feature>
<accession>A0A4Y8CZL7</accession>
<feature type="region of interest" description="Disordered" evidence="1">
    <location>
        <begin position="168"/>
        <end position="189"/>
    </location>
</feature>
<keyword evidence="2" id="KW-1133">Transmembrane helix</keyword>
<feature type="compositionally biased region" description="Polar residues" evidence="1">
    <location>
        <begin position="426"/>
        <end position="435"/>
    </location>
</feature>
<dbReference type="STRING" id="38488.A0A4Y8CZL7"/>
<evidence type="ECO:0000256" key="2">
    <source>
        <dbReference type="SAM" id="Phobius"/>
    </source>
</evidence>
<organism evidence="3 4">
    <name type="scientific">Botryotinia calthae</name>
    <dbReference type="NCBI Taxonomy" id="38488"/>
    <lineage>
        <taxon>Eukaryota</taxon>
        <taxon>Fungi</taxon>
        <taxon>Dikarya</taxon>
        <taxon>Ascomycota</taxon>
        <taxon>Pezizomycotina</taxon>
        <taxon>Leotiomycetes</taxon>
        <taxon>Helotiales</taxon>
        <taxon>Sclerotiniaceae</taxon>
        <taxon>Botryotinia</taxon>
    </lineage>
</organism>
<feature type="region of interest" description="Disordered" evidence="1">
    <location>
        <begin position="28"/>
        <end position="153"/>
    </location>
</feature>
<keyword evidence="2" id="KW-0472">Membrane</keyword>
<evidence type="ECO:0000256" key="1">
    <source>
        <dbReference type="SAM" id="MobiDB-lite"/>
    </source>
</evidence>
<reference evidence="3 4" key="1">
    <citation type="submission" date="2017-11" db="EMBL/GenBank/DDBJ databases">
        <title>Comparative genomics of Botrytis spp.</title>
        <authorList>
            <person name="Valero-Jimenez C.A."/>
            <person name="Tapia P."/>
            <person name="Veloso J."/>
            <person name="Silva-Moreno E."/>
            <person name="Staats M."/>
            <person name="Valdes J.H."/>
            <person name="Van Kan J.A.L."/>
        </authorList>
    </citation>
    <scope>NUCLEOTIDE SEQUENCE [LARGE SCALE GENOMIC DNA]</scope>
    <source>
        <strain evidence="3 4">MUCL2830</strain>
    </source>
</reference>
<name>A0A4Y8CZL7_9HELO</name>
<dbReference type="AlphaFoldDB" id="A0A4Y8CZL7"/>
<protein>
    <submittedName>
        <fullName evidence="3">Uncharacterized protein</fullName>
    </submittedName>
</protein>
<comment type="caution">
    <text evidence="3">The sequence shown here is derived from an EMBL/GenBank/DDBJ whole genome shotgun (WGS) entry which is preliminary data.</text>
</comment>
<dbReference type="OrthoDB" id="3552112at2759"/>
<feature type="compositionally biased region" description="Basic and acidic residues" evidence="1">
    <location>
        <begin position="362"/>
        <end position="373"/>
    </location>
</feature>
<keyword evidence="2" id="KW-0812">Transmembrane</keyword>
<feature type="compositionally biased region" description="Pro residues" evidence="1">
    <location>
        <begin position="43"/>
        <end position="58"/>
    </location>
</feature>
<gene>
    <name evidence="3" type="ORF">BOTCAL_0195g00110</name>
</gene>
<keyword evidence="4" id="KW-1185">Reference proteome</keyword>
<feature type="region of interest" description="Disordered" evidence="1">
    <location>
        <begin position="341"/>
        <end position="373"/>
    </location>
</feature>
<feature type="compositionally biased region" description="Low complexity" evidence="1">
    <location>
        <begin position="59"/>
        <end position="153"/>
    </location>
</feature>
<proteinExistence type="predicted"/>
<evidence type="ECO:0000313" key="4">
    <source>
        <dbReference type="Proteomes" id="UP000297299"/>
    </source>
</evidence>
<evidence type="ECO:0000313" key="3">
    <source>
        <dbReference type="EMBL" id="TEY59342.1"/>
    </source>
</evidence>
<dbReference type="Proteomes" id="UP000297299">
    <property type="component" value="Unassembled WGS sequence"/>
</dbReference>
<feature type="region of interest" description="Disordered" evidence="1">
    <location>
        <begin position="487"/>
        <end position="506"/>
    </location>
</feature>
<sequence length="532" mass="57370">MVNHNSRGLVRDLVDAGVYEEDFELVWANKRDEDEHDNEPSVETPPSPPSPPNPPANPNPALQSTSTGDSTSTTAKMTTETSMSSATTSATTSATPTATQILQTAASASSSSTLSISTTASSSEPSSTSTTSIYVPASSPASSPKSSPETTITSTTTSMLNATALTAHNPTVSPLSNDQDTTKEHQHTSSAVAVTVSVTVIVSLIVLAVMAFLVRRRILRQRKRGGELKEIGEKPGSGMEAWAGVIPSKRGNGIRNSVFTGIRGNGIRNSVFPGIRGNMIRTSIFPQAPRPVLMRNSSISSAGTVRDMGGYEKESGEGASTIRAPSAMSLDWGDGVSIHSLETTDSEQPQGLGVRPQRRMSRIQDSEHDIESRDGSQGILSYYVNMEYHRNPFADPEPNLNMDTSFSSIQLPNFEFDTWGDDTNRLSRNNPQSPGDLTRDHSKKNTPSALRPTSFLSETDTLESQKAMARASFGGALSHLGSARWSNPFSAKEKRGTRGYEEMGELEREERGEGKWKDKLSWVKGQVDRVKN</sequence>